<name>A0A8J2PR19_9BILA</name>
<keyword evidence="8" id="KW-0472">Membrane</keyword>
<dbReference type="Gene3D" id="2.60.200.20">
    <property type="match status" value="1"/>
</dbReference>
<dbReference type="InterPro" id="IPR001766">
    <property type="entry name" value="Fork_head_dom"/>
</dbReference>
<keyword evidence="3 6" id="KW-0238">DNA-binding</keyword>
<evidence type="ECO:0008006" key="13">
    <source>
        <dbReference type="Google" id="ProtNLM"/>
    </source>
</evidence>
<dbReference type="PRINTS" id="PR00053">
    <property type="entry name" value="FORKHEAD"/>
</dbReference>
<gene>
    <name evidence="11" type="ORF">CJOHNSTONI_LOCUS2079</name>
</gene>
<feature type="compositionally biased region" description="Low complexity" evidence="7">
    <location>
        <begin position="520"/>
        <end position="534"/>
    </location>
</feature>
<dbReference type="InterPro" id="IPR018122">
    <property type="entry name" value="TF_fork_head_CS_1"/>
</dbReference>
<dbReference type="Proteomes" id="UP000746747">
    <property type="component" value="Unassembled WGS sequence"/>
</dbReference>
<dbReference type="InterPro" id="IPR036390">
    <property type="entry name" value="WH_DNA-bd_sf"/>
</dbReference>
<evidence type="ECO:0000256" key="5">
    <source>
        <dbReference type="ARBA" id="ARBA00023242"/>
    </source>
</evidence>
<feature type="transmembrane region" description="Helical" evidence="8">
    <location>
        <begin position="20"/>
        <end position="39"/>
    </location>
</feature>
<dbReference type="GO" id="GO:0006357">
    <property type="term" value="P:regulation of transcription by RNA polymerase II"/>
    <property type="evidence" value="ECO:0007669"/>
    <property type="project" value="UniProtKB-ARBA"/>
</dbReference>
<evidence type="ECO:0000259" key="10">
    <source>
        <dbReference type="PROSITE" id="PS50039"/>
    </source>
</evidence>
<evidence type="ECO:0000256" key="1">
    <source>
        <dbReference type="ARBA" id="ARBA00004123"/>
    </source>
</evidence>
<dbReference type="EMBL" id="CAKAEH010000700">
    <property type="protein sequence ID" value="CAG9531702.1"/>
    <property type="molecule type" value="Genomic_DNA"/>
</dbReference>
<comment type="caution">
    <text evidence="11">The sequence shown here is derived from an EMBL/GenBank/DDBJ whole genome shotgun (WGS) entry which is preliminary data.</text>
</comment>
<feature type="compositionally biased region" description="Basic and acidic residues" evidence="7">
    <location>
        <begin position="340"/>
        <end position="350"/>
    </location>
</feature>
<feature type="domain" description="Fork-head" evidence="10">
    <location>
        <begin position="352"/>
        <end position="447"/>
    </location>
</feature>
<feature type="compositionally biased region" description="Basic and acidic residues" evidence="7">
    <location>
        <begin position="291"/>
        <end position="300"/>
    </location>
</feature>
<keyword evidence="4" id="KW-0804">Transcription</keyword>
<dbReference type="GO" id="GO:0005634">
    <property type="term" value="C:nucleus"/>
    <property type="evidence" value="ECO:0007669"/>
    <property type="project" value="UniProtKB-SubCell"/>
</dbReference>
<dbReference type="AlphaFoldDB" id="A0A8J2PR19"/>
<dbReference type="Pfam" id="PF00250">
    <property type="entry name" value="Forkhead"/>
    <property type="match status" value="1"/>
</dbReference>
<dbReference type="SMART" id="SM00339">
    <property type="entry name" value="FH"/>
    <property type="match status" value="1"/>
</dbReference>
<evidence type="ECO:0000313" key="11">
    <source>
        <dbReference type="EMBL" id="CAG9531702.1"/>
    </source>
</evidence>
<dbReference type="GO" id="GO:0043565">
    <property type="term" value="F:sequence-specific DNA binding"/>
    <property type="evidence" value="ECO:0007669"/>
    <property type="project" value="InterPro"/>
</dbReference>
<dbReference type="SUPFAM" id="SSF49879">
    <property type="entry name" value="SMAD/FHA domain"/>
    <property type="match status" value="1"/>
</dbReference>
<comment type="subcellular location">
    <subcellularLocation>
        <location evidence="1 6">Nucleus</location>
    </subcellularLocation>
</comment>
<dbReference type="GO" id="GO:0045893">
    <property type="term" value="P:positive regulation of DNA-templated transcription"/>
    <property type="evidence" value="ECO:0007669"/>
    <property type="project" value="UniProtKB-ARBA"/>
</dbReference>
<dbReference type="CDD" id="cd20026">
    <property type="entry name" value="FH_FOXK"/>
    <property type="match status" value="1"/>
</dbReference>
<feature type="domain" description="FHA" evidence="9">
    <location>
        <begin position="173"/>
        <end position="227"/>
    </location>
</feature>
<keyword evidence="12" id="KW-1185">Reference proteome</keyword>
<keyword evidence="2" id="KW-0805">Transcription regulation</keyword>
<feature type="compositionally biased region" description="Low complexity" evidence="7">
    <location>
        <begin position="329"/>
        <end position="338"/>
    </location>
</feature>
<dbReference type="OrthoDB" id="691130at2759"/>
<feature type="region of interest" description="Disordered" evidence="7">
    <location>
        <begin position="506"/>
        <end position="534"/>
    </location>
</feature>
<dbReference type="Gene3D" id="1.10.10.10">
    <property type="entry name" value="Winged helix-like DNA-binding domain superfamily/Winged helix DNA-binding domain"/>
    <property type="match status" value="1"/>
</dbReference>
<proteinExistence type="predicted"/>
<dbReference type="InterPro" id="IPR000253">
    <property type="entry name" value="FHA_dom"/>
</dbReference>
<evidence type="ECO:0000259" key="9">
    <source>
        <dbReference type="PROSITE" id="PS50006"/>
    </source>
</evidence>
<dbReference type="SMART" id="SM00240">
    <property type="entry name" value="FHA"/>
    <property type="match status" value="1"/>
</dbReference>
<dbReference type="PANTHER" id="PTHR45881">
    <property type="entry name" value="CHECKPOINT SUPPRESSOR 1-LIKE, ISOFORM A-RELATED"/>
    <property type="match status" value="1"/>
</dbReference>
<evidence type="ECO:0000256" key="7">
    <source>
        <dbReference type="SAM" id="MobiDB-lite"/>
    </source>
</evidence>
<dbReference type="SUPFAM" id="SSF46785">
    <property type="entry name" value="Winged helix' DNA-binding domain"/>
    <property type="match status" value="1"/>
</dbReference>
<keyword evidence="5 6" id="KW-0539">Nucleus</keyword>
<dbReference type="PROSITE" id="PS00657">
    <property type="entry name" value="FORK_HEAD_1"/>
    <property type="match status" value="1"/>
</dbReference>
<evidence type="ECO:0000256" key="8">
    <source>
        <dbReference type="SAM" id="Phobius"/>
    </source>
</evidence>
<evidence type="ECO:0000256" key="4">
    <source>
        <dbReference type="ARBA" id="ARBA00023163"/>
    </source>
</evidence>
<feature type="region of interest" description="Disordered" evidence="7">
    <location>
        <begin position="748"/>
        <end position="770"/>
    </location>
</feature>
<feature type="compositionally biased region" description="Polar residues" evidence="7">
    <location>
        <begin position="508"/>
        <end position="519"/>
    </location>
</feature>
<feature type="region of interest" description="Disordered" evidence="7">
    <location>
        <begin position="291"/>
        <end position="351"/>
    </location>
</feature>
<keyword evidence="8" id="KW-0812">Transmembrane</keyword>
<protein>
    <recommendedName>
        <fullName evidence="13">Forkhead box protein K1</fullName>
    </recommendedName>
</protein>
<evidence type="ECO:0000256" key="2">
    <source>
        <dbReference type="ARBA" id="ARBA00023015"/>
    </source>
</evidence>
<dbReference type="PANTHER" id="PTHR45881:SF6">
    <property type="entry name" value="FORK-HEAD DOMAIN-CONTAINING PROTEIN"/>
    <property type="match status" value="1"/>
</dbReference>
<keyword evidence="8" id="KW-1133">Transmembrane helix</keyword>
<evidence type="ECO:0000256" key="6">
    <source>
        <dbReference type="PROSITE-ProRule" id="PRU00089"/>
    </source>
</evidence>
<accession>A0A8J2PR19</accession>
<feature type="DNA-binding region" description="Fork-head" evidence="6">
    <location>
        <begin position="352"/>
        <end position="447"/>
    </location>
</feature>
<sequence length="1273" mass="141626">MITIRGFTSYTNFKHKLFYLVRTGSCVLALTSVLIYYHYILHPSATHVAERHYKLERYFADCTGRSQLSAKMGSSSELDELSSGDEMCNRAVISVSAVEAAINSAIRQHQTLKTGQSNIDTRVPLIKEQLGIRANNLTGGLCKDVQWIGEPTFHPLAVIWGRKGPFVISKEVVIVGRDSANSIADFVVQEGNYVSRCHFILFYNGQPNKWNIKVNGKNGVFVNEIMYAQSEQAESIPISCIFRFPSTRISMLFCGMEPLPATGNTIFSIVRMTGNEIDSAISLADSEKTFHLSDKSHEEENTSTLTTEHSEPIQIPPHGSAGANVNTGSPSSISTSDSDQNYREDCEASNEKPPYSYAQLIVQAILSSPDQQMTLSGIYNYITSRYPWYRSADKSWQNSILHNLALNRYFVKVARSQEEPGKGSFWRMESSSVPRSVELAHKKRKPKLLIGNIVSSFVIDNNPESVEDTMVAIETRKVLAFEVEEVEPDSHSSDEQLISDPEMGEETLTLSNGSPRSICSNNSRGSFSNGGNESSSTISSYSIAKLNARDGNLNYFEVGMGMFGLTRITFEVGDVESGCFGRMDISPSADIQFPLAEPVFPLHHPRSYISSDNSHHFEKDTAIFSVEENDVLREEDMLRLAHSAPCSPKNVLSRSEFRSCGATFRVRQSAKDGRSRLQLCPSAPEYRSVSINKLSKALSLSSDALHQITSYPRNETKSLSTTPVQEMLQDSSGLKLEDLSRDFIMMSDSNDPQYHQVNGKEAQPRHRSRRQNLTYSARVEPFVSEKMIVASSSKAHSYTGPEQPHSSSFKTSGVQQVIGIENYGEDSKIVGNEIIEEDGCLKYLPIMRKYGVDESVKLNTKMKPLPREKFVRDMLIQRKRTYVEAVASGEVQKEYHKVTKKPKQTYEISTHPTERMMAIKRKKTIGKQLASGNPLLTLPPRVKSEATIATNSNFLAQQLQTADHMNEDPFYSNTVETGSILDKLRNKSCTEMSSQQQSNLAADLNSQPHISTSAMAHLSDSWKRTIEAIEELAEIRQYLLEKSSMPDTLQPPQPVNAPVTEAASQNLPTFSSLLSDAALMTAISQLEAATYMQYQLKIQQITASAESSEYFSNYIDYIKMLLGVPVSQSQSQSSNLFAAANGEQQHHQNLQELQPQFPFPNYSFPATFPANNPFLDRNLNLNIGQWFDYMRLLAIQSSSAGLCMPPFATPMWNPLSLIALKNACAAAPIFSNLQKELTDLMTQRNNANVCGNNGAQCPNCSNVASKSNLHSAQ</sequence>
<evidence type="ECO:0000256" key="3">
    <source>
        <dbReference type="ARBA" id="ARBA00023125"/>
    </source>
</evidence>
<dbReference type="InterPro" id="IPR008984">
    <property type="entry name" value="SMAD_FHA_dom_sf"/>
</dbReference>
<organism evidence="11 12">
    <name type="scientific">Cercopithifilaria johnstoni</name>
    <dbReference type="NCBI Taxonomy" id="2874296"/>
    <lineage>
        <taxon>Eukaryota</taxon>
        <taxon>Metazoa</taxon>
        <taxon>Ecdysozoa</taxon>
        <taxon>Nematoda</taxon>
        <taxon>Chromadorea</taxon>
        <taxon>Rhabditida</taxon>
        <taxon>Spirurina</taxon>
        <taxon>Spiruromorpha</taxon>
        <taxon>Filarioidea</taxon>
        <taxon>Onchocercidae</taxon>
        <taxon>Cercopithifilaria</taxon>
    </lineage>
</organism>
<reference evidence="11" key="1">
    <citation type="submission" date="2021-09" db="EMBL/GenBank/DDBJ databases">
        <authorList>
            <consortium name="Pathogen Informatics"/>
        </authorList>
    </citation>
    <scope>NUCLEOTIDE SEQUENCE</scope>
</reference>
<evidence type="ECO:0000313" key="12">
    <source>
        <dbReference type="Proteomes" id="UP000746747"/>
    </source>
</evidence>
<dbReference type="PROSITE" id="PS50006">
    <property type="entry name" value="FHA_DOMAIN"/>
    <property type="match status" value="1"/>
</dbReference>
<dbReference type="GO" id="GO:0003700">
    <property type="term" value="F:DNA-binding transcription factor activity"/>
    <property type="evidence" value="ECO:0007669"/>
    <property type="project" value="InterPro"/>
</dbReference>
<dbReference type="Pfam" id="PF00498">
    <property type="entry name" value="FHA"/>
    <property type="match status" value="1"/>
</dbReference>
<dbReference type="FunFam" id="1.10.10.10:FF:000030">
    <property type="entry name" value="Forkhead box protein K2"/>
    <property type="match status" value="1"/>
</dbReference>
<dbReference type="PROSITE" id="PS50039">
    <property type="entry name" value="FORK_HEAD_3"/>
    <property type="match status" value="1"/>
</dbReference>
<dbReference type="InterPro" id="IPR036388">
    <property type="entry name" value="WH-like_DNA-bd_sf"/>
</dbReference>